<evidence type="ECO:0000259" key="2">
    <source>
        <dbReference type="SMART" id="SM00974"/>
    </source>
</evidence>
<dbReference type="GeneID" id="19194033"/>
<feature type="region of interest" description="Disordered" evidence="1">
    <location>
        <begin position="282"/>
        <end position="512"/>
    </location>
</feature>
<proteinExistence type="predicted"/>
<feature type="compositionally biased region" description="Polar residues" evidence="1">
    <location>
        <begin position="397"/>
        <end position="411"/>
    </location>
</feature>
<feature type="compositionally biased region" description="Pro residues" evidence="1">
    <location>
        <begin position="384"/>
        <end position="396"/>
    </location>
</feature>
<dbReference type="HOGENOM" id="CLU_022819_0_0_1"/>
<feature type="compositionally biased region" description="Low complexity" evidence="1">
    <location>
        <begin position="73"/>
        <end position="88"/>
    </location>
</feature>
<evidence type="ECO:0000313" key="3">
    <source>
        <dbReference type="EMBL" id="EXJ67324.1"/>
    </source>
</evidence>
<name>W9XA68_9EURO</name>
<evidence type="ECO:0000313" key="4">
    <source>
        <dbReference type="Proteomes" id="UP000019471"/>
    </source>
</evidence>
<dbReference type="OrthoDB" id="4146332at2759"/>
<accession>W9XA68</accession>
<dbReference type="Pfam" id="PF10544">
    <property type="entry name" value="T5orf172"/>
    <property type="match status" value="1"/>
</dbReference>
<feature type="compositionally biased region" description="Polar residues" evidence="1">
    <location>
        <begin position="371"/>
        <end position="383"/>
    </location>
</feature>
<protein>
    <recommendedName>
        <fullName evidence="2">Bacteriophage T5 Orf172 DNA-binding domain-containing protein</fullName>
    </recommendedName>
</protein>
<keyword evidence="4" id="KW-1185">Reference proteome</keyword>
<dbReference type="EMBL" id="AMGX01000016">
    <property type="protein sequence ID" value="EXJ67324.1"/>
    <property type="molecule type" value="Genomic_DNA"/>
</dbReference>
<dbReference type="InterPro" id="IPR018306">
    <property type="entry name" value="Phage_T5_Orf172_DNA-bd"/>
</dbReference>
<dbReference type="RefSeq" id="XP_007748106.1">
    <property type="nucleotide sequence ID" value="XM_007749916.1"/>
</dbReference>
<feature type="compositionally biased region" description="Polar residues" evidence="1">
    <location>
        <begin position="331"/>
        <end position="346"/>
    </location>
</feature>
<gene>
    <name evidence="3" type="ORF">A1O5_09337</name>
</gene>
<sequence>MYKRWETELKDTSLRSSFSTFIASKLLRHRTASHFPAEDEDELPEIERSPESRASGLQSPEMYPQNKRVTPARNFQSRNPSSSRQPSPTLANGDDVCNFRRYWAGSEKGSLYSTITKRLDPEENKSGFIYILIHPTFEHYVKIGYSAEREKPEHRLEEWKASCNVNYRLHKSRTTRYAKRVESLVFADLCKHRYVLRCSSCRKVHNEWFYIGSEEAERVVNYWVDWIATLSPYRSLKLKPDFVRAMFDVVSQPEDHNVVTDHMSRFLHDSSNNTWVDHSILLGKRSRKRTPPAETPQAVKAMRTEDPSMNTPTLPQDRVSDALSEPESAHSEPTQITTPKETTNRMPKTPEAALLPTPPDSKPRIVRRRLFSSTSGAQATVSSPPLPSRANTPPPRSLSTSLKPSPASLNENVHDAEDTPSKPRATRQRGSETDAAQRRKSTTSSKMPVHDALSPEVRLGMPPDNGKIQETSGSKAAQDNSDNQIDEMMVSDGVLSPLQLPSPGVESDSCLA</sequence>
<dbReference type="SMART" id="SM00974">
    <property type="entry name" value="T5orf172"/>
    <property type="match status" value="1"/>
</dbReference>
<dbReference type="Proteomes" id="UP000019471">
    <property type="component" value="Unassembled WGS sequence"/>
</dbReference>
<dbReference type="AlphaFoldDB" id="W9XA68"/>
<evidence type="ECO:0000256" key="1">
    <source>
        <dbReference type="SAM" id="MobiDB-lite"/>
    </source>
</evidence>
<feature type="compositionally biased region" description="Polar residues" evidence="1">
    <location>
        <begin position="468"/>
        <end position="483"/>
    </location>
</feature>
<reference evidence="3 4" key="1">
    <citation type="submission" date="2013-03" db="EMBL/GenBank/DDBJ databases">
        <title>The Genome Sequence of Cladophialophora psammophila CBS 110553.</title>
        <authorList>
            <consortium name="The Broad Institute Genomics Platform"/>
            <person name="Cuomo C."/>
            <person name="de Hoog S."/>
            <person name="Gorbushina A."/>
            <person name="Walker B."/>
            <person name="Young S.K."/>
            <person name="Zeng Q."/>
            <person name="Gargeya S."/>
            <person name="Fitzgerald M."/>
            <person name="Haas B."/>
            <person name="Abouelleil A."/>
            <person name="Allen A.W."/>
            <person name="Alvarado L."/>
            <person name="Arachchi H.M."/>
            <person name="Berlin A.M."/>
            <person name="Chapman S.B."/>
            <person name="Gainer-Dewar J."/>
            <person name="Goldberg J."/>
            <person name="Griggs A."/>
            <person name="Gujja S."/>
            <person name="Hansen M."/>
            <person name="Howarth C."/>
            <person name="Imamovic A."/>
            <person name="Ireland A."/>
            <person name="Larimer J."/>
            <person name="McCowan C."/>
            <person name="Murphy C."/>
            <person name="Pearson M."/>
            <person name="Poon T.W."/>
            <person name="Priest M."/>
            <person name="Roberts A."/>
            <person name="Saif S."/>
            <person name="Shea T."/>
            <person name="Sisk P."/>
            <person name="Sykes S."/>
            <person name="Wortman J."/>
            <person name="Nusbaum C."/>
            <person name="Birren B."/>
        </authorList>
    </citation>
    <scope>NUCLEOTIDE SEQUENCE [LARGE SCALE GENOMIC DNA]</scope>
    <source>
        <strain evidence="3 4">CBS 110553</strain>
    </source>
</reference>
<feature type="region of interest" description="Disordered" evidence="1">
    <location>
        <begin position="33"/>
        <end position="93"/>
    </location>
</feature>
<feature type="compositionally biased region" description="Basic and acidic residues" evidence="1">
    <location>
        <begin position="412"/>
        <end position="421"/>
    </location>
</feature>
<comment type="caution">
    <text evidence="3">The sequence shown here is derived from an EMBL/GenBank/DDBJ whole genome shotgun (WGS) entry which is preliminary data.</text>
</comment>
<dbReference type="PANTHER" id="PTHR28094:SF1">
    <property type="entry name" value="MEIOTICALLY UP-REGULATED GENE 113 PROTEIN"/>
    <property type="match status" value="1"/>
</dbReference>
<dbReference type="InterPro" id="IPR053006">
    <property type="entry name" value="Meiosis_regulatory"/>
</dbReference>
<feature type="domain" description="Bacteriophage T5 Orf172 DNA-binding" evidence="2">
    <location>
        <begin position="135"/>
        <end position="223"/>
    </location>
</feature>
<organism evidence="3 4">
    <name type="scientific">Cladophialophora psammophila CBS 110553</name>
    <dbReference type="NCBI Taxonomy" id="1182543"/>
    <lineage>
        <taxon>Eukaryota</taxon>
        <taxon>Fungi</taxon>
        <taxon>Dikarya</taxon>
        <taxon>Ascomycota</taxon>
        <taxon>Pezizomycotina</taxon>
        <taxon>Eurotiomycetes</taxon>
        <taxon>Chaetothyriomycetidae</taxon>
        <taxon>Chaetothyriales</taxon>
        <taxon>Herpotrichiellaceae</taxon>
        <taxon>Cladophialophora</taxon>
    </lineage>
</organism>
<dbReference type="PANTHER" id="PTHR28094">
    <property type="entry name" value="MEIOTICALLY UP-REGULATED GENE 113 PROTEIN"/>
    <property type="match status" value="1"/>
</dbReference>
<dbReference type="STRING" id="1182543.W9XA68"/>